<name>A0A127EGV8_CLOPF</name>
<feature type="compositionally biased region" description="Basic and acidic residues" evidence="1">
    <location>
        <begin position="49"/>
        <end position="110"/>
    </location>
</feature>
<evidence type="ECO:0000256" key="1">
    <source>
        <dbReference type="SAM" id="MobiDB-lite"/>
    </source>
</evidence>
<dbReference type="Proteomes" id="UP000070260">
    <property type="component" value="Chromosome"/>
</dbReference>
<feature type="signal peptide" evidence="2">
    <location>
        <begin position="1"/>
        <end position="21"/>
    </location>
</feature>
<proteinExistence type="predicted"/>
<feature type="compositionally biased region" description="Basic and acidic residues" evidence="1">
    <location>
        <begin position="140"/>
        <end position="166"/>
    </location>
</feature>
<feature type="compositionally biased region" description="Polar residues" evidence="1">
    <location>
        <begin position="26"/>
        <end position="48"/>
    </location>
</feature>
<dbReference type="PANTHER" id="PTHR39176">
    <property type="entry name" value="PERIPLASMIC PROTEIN-RELATED"/>
    <property type="match status" value="1"/>
</dbReference>
<dbReference type="Gene3D" id="1.20.1270.180">
    <property type="match status" value="1"/>
</dbReference>
<dbReference type="RefSeq" id="WP_061427072.1">
    <property type="nucleotide sequence ID" value="NZ_CATNZO010000001.1"/>
</dbReference>
<organism evidence="4 5">
    <name type="scientific">Clostridium perfringens</name>
    <dbReference type="NCBI Taxonomy" id="1502"/>
    <lineage>
        <taxon>Bacteria</taxon>
        <taxon>Bacillati</taxon>
        <taxon>Bacillota</taxon>
        <taxon>Clostridia</taxon>
        <taxon>Eubacteriales</taxon>
        <taxon>Clostridiaceae</taxon>
        <taxon>Clostridium</taxon>
    </lineage>
</organism>
<evidence type="ECO:0000313" key="5">
    <source>
        <dbReference type="Proteomes" id="UP000070260"/>
    </source>
</evidence>
<feature type="chain" id="PRO_5039046746" description="Lysozyme inhibitor LprI-like N-terminal domain-containing protein" evidence="2">
    <location>
        <begin position="22"/>
        <end position="260"/>
    </location>
</feature>
<evidence type="ECO:0000256" key="2">
    <source>
        <dbReference type="SAM" id="SignalP"/>
    </source>
</evidence>
<reference evidence="4 5" key="1">
    <citation type="journal article" date="2016" name="PLoS ONE">
        <title>Plasmid Characterization and Chromosome Analysis of Two netF+ Clostridium perfringens Isolates Associated with Foal and Canine Necrotizing Enteritis.</title>
        <authorList>
            <person name="Mehdizadeh Gohari I."/>
            <person name="Kropinski A.M."/>
            <person name="Weese S.J."/>
            <person name="Parreira V.R."/>
            <person name="Whitehead A.E."/>
            <person name="Boerlin P."/>
            <person name="Prescott J.F."/>
        </authorList>
    </citation>
    <scope>NUCLEOTIDE SEQUENCE [LARGE SCALE GENOMIC DNA]</scope>
    <source>
        <strain evidence="4 5">JP838</strain>
    </source>
</reference>
<dbReference type="PROSITE" id="PS51257">
    <property type="entry name" value="PROKAR_LIPOPROTEIN"/>
    <property type="match status" value="1"/>
</dbReference>
<keyword evidence="2" id="KW-0732">Signal</keyword>
<sequence>MKKRNYLISLLAVVLSLGVLVGCGDKTNTSNEGASVNSSENSETASSKDSADVAKDKGEADKAQAKEDSKAKEATNKDENEKKEENSNNDSTTKEKETSKVDNSNSKESKGASNSSKNDESKSTSSKKENTKAESSLSKAKSEYLQRMKNIDSESKKLDKEYKTDEGSTQGGMNIISGKQAKLYDDELNQIYDYLKQNLSKEKAKELEKSEMAWIKEKESNIAEIKKQYNGGSVLPLMVNSEVAKESKERCYYLIDNYMN</sequence>
<dbReference type="AlphaFoldDB" id="A0A127EGV8"/>
<feature type="compositionally biased region" description="Basic and acidic residues" evidence="1">
    <location>
        <begin position="117"/>
        <end position="132"/>
    </location>
</feature>
<evidence type="ECO:0000259" key="3">
    <source>
        <dbReference type="Pfam" id="PF07007"/>
    </source>
</evidence>
<dbReference type="EMBL" id="CP010994">
    <property type="protein sequence ID" value="AMN35206.1"/>
    <property type="molecule type" value="Genomic_DNA"/>
</dbReference>
<accession>A0A127EGV8</accession>
<dbReference type="Pfam" id="PF07007">
    <property type="entry name" value="LprI"/>
    <property type="match status" value="1"/>
</dbReference>
<gene>
    <name evidence="4" type="ORF">JFP838_05380</name>
</gene>
<feature type="region of interest" description="Disordered" evidence="1">
    <location>
        <begin position="25"/>
        <end position="174"/>
    </location>
</feature>
<evidence type="ECO:0000313" key="4">
    <source>
        <dbReference type="EMBL" id="AMN35206.1"/>
    </source>
</evidence>
<protein>
    <recommendedName>
        <fullName evidence="3">Lysozyme inhibitor LprI-like N-terminal domain-containing protein</fullName>
    </recommendedName>
</protein>
<feature type="domain" description="Lysozyme inhibitor LprI-like N-terminal" evidence="3">
    <location>
        <begin position="165"/>
        <end position="254"/>
    </location>
</feature>
<dbReference type="PATRIC" id="fig|1502.177.peg.1079"/>
<dbReference type="OrthoDB" id="2438161at2"/>
<dbReference type="PANTHER" id="PTHR39176:SF1">
    <property type="entry name" value="PERIPLASMIC PROTEIN"/>
    <property type="match status" value="1"/>
</dbReference>
<dbReference type="InterPro" id="IPR009739">
    <property type="entry name" value="LprI-like_N"/>
</dbReference>